<organism evidence="3 4">
    <name type="scientific">Leptonema illini</name>
    <dbReference type="NCBI Taxonomy" id="183"/>
    <lineage>
        <taxon>Bacteria</taxon>
        <taxon>Pseudomonadati</taxon>
        <taxon>Spirochaetota</taxon>
        <taxon>Spirochaetia</taxon>
        <taxon>Leptospirales</taxon>
        <taxon>Leptospiraceae</taxon>
        <taxon>Leptonema</taxon>
    </lineage>
</organism>
<sequence>MSGWHRTPNSLVDNILPTYGHCAAAVLLVILRYTLGYNRNEARISKKQIAARSMVSIPTVRRWIDIFVRDGLITVTGGGKGRSDMPLFTVLPALFEFDGEAKSPPSLSRKGKLEASPSTPKGQKQACTKDINPVQEKYRYTAAEAQEKIEAEETAHGLIELVNSFKERCSLKPPPSPGQMSMRTQSSKPTESRMSEDEAEAFLQSIKNTLGVA</sequence>
<evidence type="ECO:0008006" key="5">
    <source>
        <dbReference type="Google" id="ProtNLM"/>
    </source>
</evidence>
<evidence type="ECO:0000313" key="3">
    <source>
        <dbReference type="EMBL" id="KAB2930957.1"/>
    </source>
</evidence>
<feature type="transmembrane region" description="Helical" evidence="2">
    <location>
        <begin position="15"/>
        <end position="35"/>
    </location>
</feature>
<keyword evidence="2" id="KW-1133">Transmembrane helix</keyword>
<comment type="caution">
    <text evidence="3">The sequence shown here is derived from an EMBL/GenBank/DDBJ whole genome shotgun (WGS) entry which is preliminary data.</text>
</comment>
<dbReference type="EMBL" id="WBUI01000016">
    <property type="protein sequence ID" value="KAB2930957.1"/>
    <property type="molecule type" value="Genomic_DNA"/>
</dbReference>
<reference evidence="3 4" key="1">
    <citation type="submission" date="2019-10" db="EMBL/GenBank/DDBJ databases">
        <title>Extracellular Electron Transfer in a Candidatus Methanoperedens spp. Enrichment Culture.</title>
        <authorList>
            <person name="Berger S."/>
            <person name="Rangel Shaw D."/>
            <person name="Berben T."/>
            <person name="In 'T Zandt M."/>
            <person name="Frank J."/>
            <person name="Reimann J."/>
            <person name="Jetten M.S.M."/>
            <person name="Welte C.U."/>
        </authorList>
    </citation>
    <scope>NUCLEOTIDE SEQUENCE [LARGE SCALE GENOMIC DNA]</scope>
    <source>
        <strain evidence="3">SB12</strain>
    </source>
</reference>
<feature type="compositionally biased region" description="Polar residues" evidence="1">
    <location>
        <begin position="116"/>
        <end position="126"/>
    </location>
</feature>
<feature type="compositionally biased region" description="Polar residues" evidence="1">
    <location>
        <begin position="178"/>
        <end position="189"/>
    </location>
</feature>
<dbReference type="Gene3D" id="1.10.10.10">
    <property type="entry name" value="Winged helix-like DNA-binding domain superfamily/Winged helix DNA-binding domain"/>
    <property type="match status" value="1"/>
</dbReference>
<protein>
    <recommendedName>
        <fullName evidence="5">Helix-turn-helix domain-containing protein</fullName>
    </recommendedName>
</protein>
<gene>
    <name evidence="3" type="ORF">F9K24_14790</name>
</gene>
<keyword evidence="2" id="KW-0812">Transmembrane</keyword>
<name>A0A833LXZ4_9LEPT</name>
<accession>A0A833LXZ4</accession>
<dbReference type="InterPro" id="IPR036388">
    <property type="entry name" value="WH-like_DNA-bd_sf"/>
</dbReference>
<dbReference type="Proteomes" id="UP000460298">
    <property type="component" value="Unassembled WGS sequence"/>
</dbReference>
<keyword evidence="2" id="KW-0472">Membrane</keyword>
<proteinExistence type="predicted"/>
<feature type="region of interest" description="Disordered" evidence="1">
    <location>
        <begin position="101"/>
        <end position="128"/>
    </location>
</feature>
<evidence type="ECO:0000313" key="4">
    <source>
        <dbReference type="Proteomes" id="UP000460298"/>
    </source>
</evidence>
<evidence type="ECO:0000256" key="1">
    <source>
        <dbReference type="SAM" id="MobiDB-lite"/>
    </source>
</evidence>
<feature type="region of interest" description="Disordered" evidence="1">
    <location>
        <begin position="168"/>
        <end position="199"/>
    </location>
</feature>
<evidence type="ECO:0000256" key="2">
    <source>
        <dbReference type="SAM" id="Phobius"/>
    </source>
</evidence>
<dbReference type="AlphaFoldDB" id="A0A833LXZ4"/>